<protein>
    <recommendedName>
        <fullName evidence="5">Transmembrane protein</fullName>
    </recommendedName>
</protein>
<evidence type="ECO:0000313" key="3">
    <source>
        <dbReference type="EMBL" id="PQM41749.1"/>
    </source>
</evidence>
<keyword evidence="2" id="KW-1133">Transmembrane helix</keyword>
<reference evidence="3 4" key="1">
    <citation type="submission" date="2018-02" db="EMBL/GenBank/DDBJ databases">
        <title>Draft genome of wild Prunus yedoensis var. nudiflora.</title>
        <authorList>
            <person name="Baek S."/>
            <person name="Kim J.-H."/>
            <person name="Choi K."/>
            <person name="Kim G.-B."/>
            <person name="Cho A."/>
            <person name="Jang H."/>
            <person name="Shin C.-H."/>
            <person name="Yu H.-J."/>
            <person name="Mun J.-H."/>
        </authorList>
    </citation>
    <scope>NUCLEOTIDE SEQUENCE [LARGE SCALE GENOMIC DNA]</scope>
    <source>
        <strain evidence="4">cv. Jeju island</strain>
        <tissue evidence="3">Leaf</tissue>
    </source>
</reference>
<organism evidence="3 4">
    <name type="scientific">Prunus yedoensis var. nudiflora</name>
    <dbReference type="NCBI Taxonomy" id="2094558"/>
    <lineage>
        <taxon>Eukaryota</taxon>
        <taxon>Viridiplantae</taxon>
        <taxon>Streptophyta</taxon>
        <taxon>Embryophyta</taxon>
        <taxon>Tracheophyta</taxon>
        <taxon>Spermatophyta</taxon>
        <taxon>Magnoliopsida</taxon>
        <taxon>eudicotyledons</taxon>
        <taxon>Gunneridae</taxon>
        <taxon>Pentapetalae</taxon>
        <taxon>rosids</taxon>
        <taxon>fabids</taxon>
        <taxon>Rosales</taxon>
        <taxon>Rosaceae</taxon>
        <taxon>Amygdaloideae</taxon>
        <taxon>Amygdaleae</taxon>
        <taxon>Prunus</taxon>
    </lineage>
</organism>
<dbReference type="PANTHER" id="PTHR33429">
    <property type="entry name" value="OS02G0708000 PROTEIN-RELATED"/>
    <property type="match status" value="1"/>
</dbReference>
<proteinExistence type="predicted"/>
<keyword evidence="2" id="KW-0812">Transmembrane</keyword>
<gene>
    <name evidence="3" type="ORF">Pyn_11458</name>
</gene>
<comment type="caution">
    <text evidence="3">The sequence shown here is derived from an EMBL/GenBank/DDBJ whole genome shotgun (WGS) entry which is preliminary data.</text>
</comment>
<feature type="transmembrane region" description="Helical" evidence="2">
    <location>
        <begin position="33"/>
        <end position="56"/>
    </location>
</feature>
<dbReference type="PANTHER" id="PTHR33429:SF7">
    <property type="entry name" value="OS02G0708000 PROTEIN"/>
    <property type="match status" value="1"/>
</dbReference>
<evidence type="ECO:0000256" key="1">
    <source>
        <dbReference type="SAM" id="MobiDB-lite"/>
    </source>
</evidence>
<dbReference type="Proteomes" id="UP000250321">
    <property type="component" value="Unassembled WGS sequence"/>
</dbReference>
<sequence>MSSLQPQQQQPALVYPNNVRGQPSSSHHSNGSFGTVFIVLAVIVVISAIACFLGRLCNRRLHNSKPNKQPAQNFRPRQKRNAMDNHHMEFGNNNNPSFRAPKDTDIEFGFDKKIPNGNGNGNGSRSESRGYMNNHSKPHHGNGDHHIHMKGEMKQSGDHVVIREPRASG</sequence>
<dbReference type="OrthoDB" id="1161019at2759"/>
<keyword evidence="2" id="KW-0472">Membrane</keyword>
<evidence type="ECO:0000313" key="4">
    <source>
        <dbReference type="Proteomes" id="UP000250321"/>
    </source>
</evidence>
<keyword evidence="4" id="KW-1185">Reference proteome</keyword>
<feature type="region of interest" description="Disordered" evidence="1">
    <location>
        <begin position="110"/>
        <end position="169"/>
    </location>
</feature>
<evidence type="ECO:0000256" key="2">
    <source>
        <dbReference type="SAM" id="Phobius"/>
    </source>
</evidence>
<accession>A0A314V305</accession>
<dbReference type="AlphaFoldDB" id="A0A314V305"/>
<dbReference type="EMBL" id="PJQY01002921">
    <property type="protein sequence ID" value="PQM41749.1"/>
    <property type="molecule type" value="Genomic_DNA"/>
</dbReference>
<evidence type="ECO:0008006" key="5">
    <source>
        <dbReference type="Google" id="ProtNLM"/>
    </source>
</evidence>
<name>A0A314V305_PRUYE</name>
<feature type="compositionally biased region" description="Basic and acidic residues" evidence="1">
    <location>
        <begin position="141"/>
        <end position="169"/>
    </location>
</feature>